<dbReference type="CDD" id="cd00167">
    <property type="entry name" value="SANT"/>
    <property type="match status" value="1"/>
</dbReference>
<dbReference type="Pfam" id="PF01388">
    <property type="entry name" value="ARID"/>
    <property type="match status" value="1"/>
</dbReference>
<dbReference type="SUPFAM" id="SSF46774">
    <property type="entry name" value="ARID-like"/>
    <property type="match status" value="1"/>
</dbReference>
<gene>
    <name evidence="5" type="primary">ARID2_3</name>
    <name evidence="5" type="ORF">g.75213</name>
</gene>
<accession>A0A1D1Y255</accession>
<dbReference type="Pfam" id="PF01448">
    <property type="entry name" value="ELM2"/>
    <property type="match status" value="1"/>
</dbReference>
<keyword evidence="1" id="KW-0539">Nucleus</keyword>
<dbReference type="PANTHER" id="PTHR46872:SF10">
    <property type="entry name" value="MYB-LIKE DOMAIN-CONTAINING PROTEIN"/>
    <property type="match status" value="1"/>
</dbReference>
<dbReference type="InterPro" id="IPR036431">
    <property type="entry name" value="ARID_dom_sf"/>
</dbReference>
<dbReference type="PROSITE" id="PS51011">
    <property type="entry name" value="ARID"/>
    <property type="match status" value="1"/>
</dbReference>
<organism evidence="5">
    <name type="scientific">Anthurium amnicola</name>
    <dbReference type="NCBI Taxonomy" id="1678845"/>
    <lineage>
        <taxon>Eukaryota</taxon>
        <taxon>Viridiplantae</taxon>
        <taxon>Streptophyta</taxon>
        <taxon>Embryophyta</taxon>
        <taxon>Tracheophyta</taxon>
        <taxon>Spermatophyta</taxon>
        <taxon>Magnoliopsida</taxon>
        <taxon>Liliopsida</taxon>
        <taxon>Araceae</taxon>
        <taxon>Pothoideae</taxon>
        <taxon>Potheae</taxon>
        <taxon>Anthurium</taxon>
    </lineage>
</organism>
<evidence type="ECO:0000313" key="5">
    <source>
        <dbReference type="EMBL" id="JAT48729.1"/>
    </source>
</evidence>
<dbReference type="GO" id="GO:0003677">
    <property type="term" value="F:DNA binding"/>
    <property type="evidence" value="ECO:0007669"/>
    <property type="project" value="InterPro"/>
</dbReference>
<dbReference type="PANTHER" id="PTHR46872">
    <property type="entry name" value="DNA BINDING PROTEIN"/>
    <property type="match status" value="1"/>
</dbReference>
<dbReference type="InterPro" id="IPR001005">
    <property type="entry name" value="SANT/Myb"/>
</dbReference>
<feature type="region of interest" description="Disordered" evidence="2">
    <location>
        <begin position="212"/>
        <end position="238"/>
    </location>
</feature>
<dbReference type="CDD" id="cd16100">
    <property type="entry name" value="ARID"/>
    <property type="match status" value="1"/>
</dbReference>
<evidence type="ECO:0000259" key="3">
    <source>
        <dbReference type="PROSITE" id="PS51011"/>
    </source>
</evidence>
<evidence type="ECO:0000259" key="4">
    <source>
        <dbReference type="PROSITE" id="PS51156"/>
    </source>
</evidence>
<evidence type="ECO:0000256" key="1">
    <source>
        <dbReference type="ARBA" id="ARBA00023242"/>
    </source>
</evidence>
<dbReference type="PROSITE" id="PS51156">
    <property type="entry name" value="ELM2"/>
    <property type="match status" value="1"/>
</dbReference>
<sequence>MLPVVCFVALPAAGPGRERQREEPIMGSMEEPRMVEEPRTGSMEEPPTMGKQPGTAWVRPHTPLSLDVPGILHNLHSVGFRPELEHILSVLFKEASPEGKGMRPRPFPVALGDGRPVDLFRLYVAVREKGGYQSVTATGSWAFVAEAVGLDAAVRPALKLIYVKYLAGLDRWLQQVLLKGREEAVGRKPNLGSLLHKLGADDMGSSRGSGELLPFASEEQPCSPLKGSGMERQGENDRAHDEVVVLDPVGGRHQRSSPRRKRGSLADVLGFVKRVSKSPGHPPLGNAPNGKDEELFSLALLARNAMFAKLFRTTVPQKRQRVLPCMYDEYTNSESQTNKHLRCSQRIRSRSCSDSSTVLDYDSDDNFIDSTTECSSDRERSRQSSLSHIAGLSAKGWQCTRVGPAYQAKIPECLGKVSLTSNDLNVRKYLGTQIWLPETNECKVLMEQEPNGSGKVREATCCCEHRGSIECVRLHVGETRSLLKYELGTAFCGLGFNNMGEEVSLSWKEEEEQKFKAAVHLNAPSLNRSFWDWVFMCFPSKTRQSLVSYYFNVFILRRRSYQNRVTPKEIHSDDDESVIGLSNSFGRDTVKVQTS</sequence>
<dbReference type="InterPro" id="IPR001606">
    <property type="entry name" value="ARID_dom"/>
</dbReference>
<name>A0A1D1Y255_9ARAE</name>
<feature type="region of interest" description="Disordered" evidence="2">
    <location>
        <begin position="33"/>
        <end position="53"/>
    </location>
</feature>
<dbReference type="AlphaFoldDB" id="A0A1D1Y255"/>
<dbReference type="SMART" id="SM00501">
    <property type="entry name" value="BRIGHT"/>
    <property type="match status" value="1"/>
</dbReference>
<feature type="domain" description="ELM2" evidence="4">
    <location>
        <begin position="398"/>
        <end position="446"/>
    </location>
</feature>
<dbReference type="InterPro" id="IPR000949">
    <property type="entry name" value="ELM2_dom"/>
</dbReference>
<reference evidence="5" key="1">
    <citation type="submission" date="2015-07" db="EMBL/GenBank/DDBJ databases">
        <title>Transcriptome Assembly of Anthurium amnicola.</title>
        <authorList>
            <person name="Suzuki J."/>
        </authorList>
    </citation>
    <scope>NUCLEOTIDE SEQUENCE</scope>
</reference>
<dbReference type="Gene3D" id="1.10.150.60">
    <property type="entry name" value="ARID DNA-binding domain"/>
    <property type="match status" value="1"/>
</dbReference>
<feature type="domain" description="ARID" evidence="3">
    <location>
        <begin position="81"/>
        <end position="174"/>
    </location>
</feature>
<dbReference type="SMART" id="SM01014">
    <property type="entry name" value="ARID"/>
    <property type="match status" value="1"/>
</dbReference>
<evidence type="ECO:0000256" key="2">
    <source>
        <dbReference type="SAM" id="MobiDB-lite"/>
    </source>
</evidence>
<dbReference type="EMBL" id="GDJX01019207">
    <property type="protein sequence ID" value="JAT48729.1"/>
    <property type="molecule type" value="Transcribed_RNA"/>
</dbReference>
<protein>
    <submittedName>
        <fullName evidence="5">AT-rich interactive domain-containing protein 2</fullName>
    </submittedName>
</protein>
<proteinExistence type="predicted"/>